<protein>
    <recommendedName>
        <fullName evidence="3">GIY-YIG domain-containing protein</fullName>
    </recommendedName>
</protein>
<sequence>MFRTAVRTKSDFQERIDAVNLARRIATSKGYIADVPRRLGLIAQRDYVKVDDSKNINFCLPFIPDDLSKAIRASLVSCGLDDQVIFLEIPPTNLKKQIMRNRMYDRICLTQNCVICPFGKAGYCMVSGVVYLISCKTCGEEYIGETGRPLCVRIKEHLDGMKHSNAATPLGTHRRKCHENAPFCIAATILPYEPEIVACRTLEAFRINAKSPEMNRKEECIAVTNELALYQDLCGF</sequence>
<evidence type="ECO:0000313" key="2">
    <source>
        <dbReference type="Proteomes" id="UP001303046"/>
    </source>
</evidence>
<accession>A0ABR1CC01</accession>
<organism evidence="1 2">
    <name type="scientific">Necator americanus</name>
    <name type="common">Human hookworm</name>
    <dbReference type="NCBI Taxonomy" id="51031"/>
    <lineage>
        <taxon>Eukaryota</taxon>
        <taxon>Metazoa</taxon>
        <taxon>Ecdysozoa</taxon>
        <taxon>Nematoda</taxon>
        <taxon>Chromadorea</taxon>
        <taxon>Rhabditida</taxon>
        <taxon>Rhabditina</taxon>
        <taxon>Rhabditomorpha</taxon>
        <taxon>Strongyloidea</taxon>
        <taxon>Ancylostomatidae</taxon>
        <taxon>Bunostominae</taxon>
        <taxon>Necator</taxon>
    </lineage>
</organism>
<evidence type="ECO:0008006" key="3">
    <source>
        <dbReference type="Google" id="ProtNLM"/>
    </source>
</evidence>
<keyword evidence="2" id="KW-1185">Reference proteome</keyword>
<name>A0ABR1CC01_NECAM</name>
<comment type="caution">
    <text evidence="1">The sequence shown here is derived from an EMBL/GenBank/DDBJ whole genome shotgun (WGS) entry which is preliminary data.</text>
</comment>
<evidence type="ECO:0000313" key="1">
    <source>
        <dbReference type="EMBL" id="KAK6735003.1"/>
    </source>
</evidence>
<dbReference type="Proteomes" id="UP001303046">
    <property type="component" value="Unassembled WGS sequence"/>
</dbReference>
<dbReference type="EMBL" id="JAVFWL010000002">
    <property type="protein sequence ID" value="KAK6735003.1"/>
    <property type="molecule type" value="Genomic_DNA"/>
</dbReference>
<gene>
    <name evidence="1" type="primary">Necator_chrII.g6087</name>
    <name evidence="1" type="ORF">RB195_018294</name>
</gene>
<proteinExistence type="predicted"/>
<reference evidence="1 2" key="1">
    <citation type="submission" date="2023-08" db="EMBL/GenBank/DDBJ databases">
        <title>A Necator americanus chromosomal reference genome.</title>
        <authorList>
            <person name="Ilik V."/>
            <person name="Petrzelkova K.J."/>
            <person name="Pardy F."/>
            <person name="Fuh T."/>
            <person name="Niatou-Singa F.S."/>
            <person name="Gouil Q."/>
            <person name="Baker L."/>
            <person name="Ritchie M.E."/>
            <person name="Jex A.R."/>
            <person name="Gazzola D."/>
            <person name="Li H."/>
            <person name="Toshio Fujiwara R."/>
            <person name="Zhan B."/>
            <person name="Aroian R.V."/>
            <person name="Pafco B."/>
            <person name="Schwarz E.M."/>
        </authorList>
    </citation>
    <scope>NUCLEOTIDE SEQUENCE [LARGE SCALE GENOMIC DNA]</scope>
    <source>
        <strain evidence="1 2">Aroian</strain>
        <tissue evidence="1">Whole animal</tissue>
    </source>
</reference>